<dbReference type="SMART" id="SM01260">
    <property type="entry name" value="LANC_like"/>
    <property type="match status" value="1"/>
</dbReference>
<dbReference type="Pfam" id="PF05147">
    <property type="entry name" value="LANC_like"/>
    <property type="match status" value="1"/>
</dbReference>
<dbReference type="InterPro" id="IPR033889">
    <property type="entry name" value="LanC"/>
</dbReference>
<dbReference type="Gene3D" id="1.50.10.20">
    <property type="match status" value="1"/>
</dbReference>
<comment type="caution">
    <text evidence="1">The sequence shown here is derived from an EMBL/GenBank/DDBJ whole genome shotgun (WGS) entry which is preliminary data.</text>
</comment>
<dbReference type="PRINTS" id="PR01950">
    <property type="entry name" value="LANCSUPER"/>
</dbReference>
<dbReference type="EMBL" id="JBHLYW010000008">
    <property type="protein sequence ID" value="MFC0077273.1"/>
    <property type="molecule type" value="Genomic_DNA"/>
</dbReference>
<protein>
    <submittedName>
        <fullName evidence="1">Lanthionine synthetase C family protein</fullName>
    </submittedName>
</protein>
<proteinExistence type="predicted"/>
<dbReference type="PRINTS" id="PR01955">
    <property type="entry name" value="LANCFRANKIA"/>
</dbReference>
<keyword evidence="2" id="KW-1185">Reference proteome</keyword>
<dbReference type="CDD" id="cd04793">
    <property type="entry name" value="LanC"/>
    <property type="match status" value="1"/>
</dbReference>
<evidence type="ECO:0000313" key="2">
    <source>
        <dbReference type="Proteomes" id="UP001589734"/>
    </source>
</evidence>
<evidence type="ECO:0000313" key="1">
    <source>
        <dbReference type="EMBL" id="MFC0077273.1"/>
    </source>
</evidence>
<dbReference type="RefSeq" id="WP_379685294.1">
    <property type="nucleotide sequence ID" value="NZ_JBHLYW010000008.1"/>
</dbReference>
<dbReference type="PANTHER" id="PTHR12736">
    <property type="entry name" value="LANC-LIKE PROTEIN"/>
    <property type="match status" value="1"/>
</dbReference>
<organism evidence="1 2">
    <name type="scientific">Flavobacterium procerum</name>
    <dbReference type="NCBI Taxonomy" id="1455569"/>
    <lineage>
        <taxon>Bacteria</taxon>
        <taxon>Pseudomonadati</taxon>
        <taxon>Bacteroidota</taxon>
        <taxon>Flavobacteriia</taxon>
        <taxon>Flavobacteriales</taxon>
        <taxon>Flavobacteriaceae</taxon>
        <taxon>Flavobacterium</taxon>
    </lineage>
</organism>
<sequence length="412" mass="47432">MTQNTNINQISITKKLNSKLLEINETLKKQYESEDLGVLTGLTGHALFHFYYSRFSNTEEPSEIGVKIIAECFEKINQNYEISTYCSGIASFGWVLEHLYLENFIDFDNDKILSDLDHYLFERQSLDSSIGLFDFLHGSIGYGYYFLARYKNTASQELKKRYKIYLLKLISSLEEFAIESENKIKWESILSMETQKRGYNFSLSHGIPSIINFLCRLHSFSDFKSSVDPLIKKSISYILDHKNTEPNHYSIFPNFECESTNKNRHSRLAWCYGDLGVGITLLQAAKTLQDKNLNKIAIDILKHSAQRVQQHDTMIKDAGICHGAFGVAKVFNRVYKETHEPIFKAATEHWLNEGLEMCSHQDGFAGYKKWVGGQEIWENELSLLEGISGIGLVIIDYLTDNEFNWDECLMIS</sequence>
<dbReference type="SUPFAM" id="SSF158745">
    <property type="entry name" value="LanC-like"/>
    <property type="match status" value="1"/>
</dbReference>
<dbReference type="Proteomes" id="UP001589734">
    <property type="component" value="Unassembled WGS sequence"/>
</dbReference>
<accession>A0ABV6BP86</accession>
<reference evidence="1 2" key="1">
    <citation type="submission" date="2024-09" db="EMBL/GenBank/DDBJ databases">
        <authorList>
            <person name="Sun Q."/>
            <person name="Mori K."/>
        </authorList>
    </citation>
    <scope>NUCLEOTIDE SEQUENCE [LARGE SCALE GENOMIC DNA]</scope>
    <source>
        <strain evidence="1 2">CGMCC 1.12926</strain>
    </source>
</reference>
<dbReference type="InterPro" id="IPR007822">
    <property type="entry name" value="LANC-like"/>
</dbReference>
<name>A0ABV6BP86_9FLAO</name>
<gene>
    <name evidence="1" type="ORF">ACFFLS_09475</name>
</gene>
<dbReference type="PANTHER" id="PTHR12736:SF7">
    <property type="entry name" value="LANC-LIKE PROTEIN 3"/>
    <property type="match status" value="1"/>
</dbReference>